<feature type="domain" description="BIG2" evidence="2">
    <location>
        <begin position="53"/>
        <end position="152"/>
    </location>
</feature>
<feature type="domain" description="BIG2" evidence="2">
    <location>
        <begin position="346"/>
        <end position="431"/>
    </location>
</feature>
<dbReference type="NCBIfam" id="TIGR01451">
    <property type="entry name" value="B_ant_repeat"/>
    <property type="match status" value="1"/>
</dbReference>
<evidence type="ECO:0000313" key="4">
    <source>
        <dbReference type="Proteomes" id="UP000176651"/>
    </source>
</evidence>
<feature type="transmembrane region" description="Helical" evidence="1">
    <location>
        <begin position="974"/>
        <end position="991"/>
    </location>
</feature>
<dbReference type="InterPro" id="IPR003343">
    <property type="entry name" value="Big_2"/>
</dbReference>
<keyword evidence="1" id="KW-0812">Transmembrane</keyword>
<proteinExistence type="predicted"/>
<dbReference type="Gene3D" id="2.60.40.1080">
    <property type="match status" value="2"/>
</dbReference>
<dbReference type="AlphaFoldDB" id="A0A1F4NTB9"/>
<gene>
    <name evidence="3" type="ORF">A2V68_02255</name>
</gene>
<evidence type="ECO:0000259" key="2">
    <source>
        <dbReference type="SMART" id="SM00635"/>
    </source>
</evidence>
<dbReference type="EMBL" id="META01000004">
    <property type="protein sequence ID" value="OGB74132.1"/>
    <property type="molecule type" value="Genomic_DNA"/>
</dbReference>
<evidence type="ECO:0000313" key="3">
    <source>
        <dbReference type="EMBL" id="OGB74132.1"/>
    </source>
</evidence>
<dbReference type="STRING" id="1798535.A2V68_02255"/>
<feature type="domain" description="BIG2" evidence="2">
    <location>
        <begin position="543"/>
        <end position="628"/>
    </location>
</feature>
<dbReference type="Pfam" id="PF01345">
    <property type="entry name" value="DUF11"/>
    <property type="match status" value="1"/>
</dbReference>
<accession>A0A1F4NTB9</accession>
<protein>
    <recommendedName>
        <fullName evidence="2">BIG2 domain-containing protein</fullName>
    </recommendedName>
</protein>
<dbReference type="Proteomes" id="UP000176651">
    <property type="component" value="Unassembled WGS sequence"/>
</dbReference>
<feature type="domain" description="BIG2" evidence="2">
    <location>
        <begin position="250"/>
        <end position="334"/>
    </location>
</feature>
<keyword evidence="1" id="KW-1133">Transmembrane helix</keyword>
<dbReference type="InterPro" id="IPR001434">
    <property type="entry name" value="OmcB-like_DUF11"/>
</dbReference>
<reference evidence="3 4" key="1">
    <citation type="journal article" date="2016" name="Nat. Commun.">
        <title>Thousands of microbial genomes shed light on interconnected biogeochemical processes in an aquifer system.</title>
        <authorList>
            <person name="Anantharaman K."/>
            <person name="Brown C.T."/>
            <person name="Hug L.A."/>
            <person name="Sharon I."/>
            <person name="Castelle C.J."/>
            <person name="Probst A.J."/>
            <person name="Thomas B.C."/>
            <person name="Singh A."/>
            <person name="Wilkins M.J."/>
            <person name="Karaoz U."/>
            <person name="Brodie E.L."/>
            <person name="Williams K.H."/>
            <person name="Hubbard S.S."/>
            <person name="Banfield J.F."/>
        </authorList>
    </citation>
    <scope>NUCLEOTIDE SEQUENCE [LARGE SCALE GENOMIC DNA]</scope>
</reference>
<evidence type="ECO:0000256" key="1">
    <source>
        <dbReference type="SAM" id="Phobius"/>
    </source>
</evidence>
<name>A0A1F4NTB9_UNCK3</name>
<sequence>MNWFKTFGLRTYYQVRRIGKALRNWRKFGVIIFGSLFIATAIGAPMGVGADQILTAVTIKPASAIVKEGTTKQFSAKAYDQYGEVISSGVSYSWSVTTAAAGTISSGTGLLTAGTAGQYTNAIKLEASFGLAKKFAYASVTVSAGSGGGTTAPILTAITVSPSAAILNAGATKQFSAKAYDQFGQIISNASYAWTASSAAGTINGSGLFTASDTAGKYTNAIKVAANLGGVTKYAYATVTVSGSAQPSVVLTAVTISPSAAILSAGATKQFSTKAYDQFGQAISNASYAWTASSAAGSINDTGLFTAGSVAGYYTNAIKVAASLGGVTKYAYASITVSGTTPPATVLTAVTVSPSATILSTGVTKQFSAKAYDQYGNTINSGVSYGWSASSAAGTISGLGLFTAGDTPGKYTNAVRVAASFGGNTKYAYATVTVSGVTPPPATVLTAVTISPSAVILGEGGTKQFSATAYDQYGKTITSNVTYAWTANSAAGTINQSGYFTASDTPGKYTSAVRVAASLSGVTKYAYATVTISQTTPPQPEIVLMSVSLNPWAAVLNQGANQQFIATAYDQYGQVLTSGVTYSWAVVASGGTITQNGLFAAGTIAGTFPNTVRVKASRNGVDRYAYATVIVNPITTQAVLEWVEIIPASAQINTNSNYQFIAQAYDSNDTPLFSNVSYTWSVISGPGSVSQSGLFASSSSTGTATVQVRATQGGINVYDTAVVTISSGGGGCTDILNYVTITPQVMYLDRGTSGYFSAAAYDTAGCSMYATYTWEVMSSTAGSINQSGYFTAGYTDGTYNNAVRVRAYRNGVERYDYADVVVRQGGGGGTSYYIDATLEARDENGSTLLPGEVVLYTLRMTNNRSSSVSNVRVRMDVPAHTSFISASSYYHTSSVPKISNNQVTWDAGSLNPGQVQILYVRVRVNDNVASGTRIKGSAFITGSELTGGFWVYANDLLVGGTGAGPYEPLTPTGVWAWILAAITALLLTILTRQLAYTRRLLVASIRE</sequence>
<comment type="caution">
    <text evidence="3">The sequence shown here is derived from an EMBL/GenBank/DDBJ whole genome shotgun (WGS) entry which is preliminary data.</text>
</comment>
<feature type="domain" description="BIG2" evidence="2">
    <location>
        <begin position="444"/>
        <end position="529"/>
    </location>
</feature>
<keyword evidence="1" id="KW-0472">Membrane</keyword>
<organism evidence="3 4">
    <name type="scientific">candidate division Kazan bacterium RBG_13_50_9</name>
    <dbReference type="NCBI Taxonomy" id="1798535"/>
    <lineage>
        <taxon>Bacteria</taxon>
        <taxon>Bacteria division Kazan-3B-28</taxon>
    </lineage>
</organism>
<dbReference type="InterPro" id="IPR047589">
    <property type="entry name" value="DUF11_rpt"/>
</dbReference>
<dbReference type="SMART" id="SM00635">
    <property type="entry name" value="BID_2"/>
    <property type="match status" value="5"/>
</dbReference>